<dbReference type="EMBL" id="MU805990">
    <property type="protein sequence ID" value="KAJ3842918.1"/>
    <property type="molecule type" value="Genomic_DNA"/>
</dbReference>
<accession>A0AA38PH98</accession>
<gene>
    <name evidence="1" type="ORF">F5878DRAFT_606343</name>
</gene>
<dbReference type="Gene3D" id="2.40.70.10">
    <property type="entry name" value="Acid Proteases"/>
    <property type="match status" value="1"/>
</dbReference>
<keyword evidence="2" id="KW-1185">Reference proteome</keyword>
<name>A0AA38PH98_9AGAR</name>
<sequence length="631" mass="71936">MSYQSNTIPRAPDVITLYPPECGYEYAEIFAVLRNKIMLYDNAPHGFYLAPKKPGGKQYLFKFVNGKSALQAYHDVSQLPRNSDMLQWTSKTQASHLNTLNLKNQQFNPLPMKTGQQLYNSGSSINYLPQMQSSRMAGPHNNTRRDAAIASHSIHQKDENALLPLGEINIKDNLPESEHSIFYFLEADVEDATNEYKGYQFRLPIDTGSSDSWLFAKDVEFIKDVVVTEANGTSKEVYVVEHDWPQELREGQCDFEWPKRVNPRNPINRWSTPKSNYSYGSDSYVVVKHAPKHPGVDVTLHGWDWHKKAPSKQGFKMHNGFDIAVAANEIILRDQYDGNIGLGPKQDKQNDIGMNFLSSIQRKHVRNLNPFVFIIRLVHPETLEKKEPWDCPLFSVISFGPEFPFQAPINPDAHFSAPIPTISRSSQRPEDWRVKLLRIGIAPIKSNNIAWIDMIDSSVPTSSRSDQGINVILDTGNPISVFPDYVISKIMSDNNWLGPMTTSTSRDEGLAITQKRLKHLHEKVIWFEFQGADSHIVQKHVHAKSFFCWYPTVGTNKKFEYYCAIKAANSGHYALGQNFYWAAIVKHVIPAESHLRPYVQLMSNGSFYDTSTRRSILSTDMILKELPPRLY</sequence>
<reference evidence="1" key="1">
    <citation type="submission" date="2022-08" db="EMBL/GenBank/DDBJ databases">
        <authorList>
            <consortium name="DOE Joint Genome Institute"/>
            <person name="Min B."/>
            <person name="Riley R."/>
            <person name="Sierra-Patev S."/>
            <person name="Naranjo-Ortiz M."/>
            <person name="Looney B."/>
            <person name="Konkel Z."/>
            <person name="Slot J.C."/>
            <person name="Sakamoto Y."/>
            <person name="Steenwyk J.L."/>
            <person name="Rokas A."/>
            <person name="Carro J."/>
            <person name="Camarero S."/>
            <person name="Ferreira P."/>
            <person name="Molpeceres G."/>
            <person name="Ruiz-Duenas F.J."/>
            <person name="Serrano A."/>
            <person name="Henrissat B."/>
            <person name="Drula E."/>
            <person name="Hughes K.W."/>
            <person name="Mata J.L."/>
            <person name="Ishikawa N.K."/>
            <person name="Vargas-Isla R."/>
            <person name="Ushijima S."/>
            <person name="Smith C.A."/>
            <person name="Ahrendt S."/>
            <person name="Andreopoulos W."/>
            <person name="He G."/>
            <person name="Labutti K."/>
            <person name="Lipzen A."/>
            <person name="Ng V."/>
            <person name="Sandor L."/>
            <person name="Barry K."/>
            <person name="Martinez A.T."/>
            <person name="Xiao Y."/>
            <person name="Gibbons J.G."/>
            <person name="Terashima K."/>
            <person name="Hibbett D.S."/>
            <person name="Grigoriev I.V."/>
        </authorList>
    </citation>
    <scope>NUCLEOTIDE SEQUENCE</scope>
    <source>
        <strain evidence="1">TFB9207</strain>
    </source>
</reference>
<evidence type="ECO:0000313" key="2">
    <source>
        <dbReference type="Proteomes" id="UP001163846"/>
    </source>
</evidence>
<comment type="caution">
    <text evidence="1">The sequence shown here is derived from an EMBL/GenBank/DDBJ whole genome shotgun (WGS) entry which is preliminary data.</text>
</comment>
<evidence type="ECO:0000313" key="1">
    <source>
        <dbReference type="EMBL" id="KAJ3842918.1"/>
    </source>
</evidence>
<dbReference type="InterPro" id="IPR021109">
    <property type="entry name" value="Peptidase_aspartic_dom_sf"/>
</dbReference>
<dbReference type="SUPFAM" id="SSF50630">
    <property type="entry name" value="Acid proteases"/>
    <property type="match status" value="1"/>
</dbReference>
<organism evidence="1 2">
    <name type="scientific">Lentinula raphanica</name>
    <dbReference type="NCBI Taxonomy" id="153919"/>
    <lineage>
        <taxon>Eukaryota</taxon>
        <taxon>Fungi</taxon>
        <taxon>Dikarya</taxon>
        <taxon>Basidiomycota</taxon>
        <taxon>Agaricomycotina</taxon>
        <taxon>Agaricomycetes</taxon>
        <taxon>Agaricomycetidae</taxon>
        <taxon>Agaricales</taxon>
        <taxon>Marasmiineae</taxon>
        <taxon>Omphalotaceae</taxon>
        <taxon>Lentinula</taxon>
    </lineage>
</organism>
<dbReference type="Proteomes" id="UP001163846">
    <property type="component" value="Unassembled WGS sequence"/>
</dbReference>
<protein>
    <submittedName>
        <fullName evidence="1">Uncharacterized protein</fullName>
    </submittedName>
</protein>
<proteinExistence type="predicted"/>
<dbReference type="AlphaFoldDB" id="A0AA38PH98"/>